<dbReference type="STRING" id="215637.A0A4P9ZZ94"/>
<feature type="transmembrane region" description="Helical" evidence="1">
    <location>
        <begin position="499"/>
        <end position="523"/>
    </location>
</feature>
<dbReference type="PANTHER" id="PTHR42923">
    <property type="entry name" value="PROTOPORPHYRINOGEN OXIDASE"/>
    <property type="match status" value="1"/>
</dbReference>
<dbReference type="InterPro" id="IPR050464">
    <property type="entry name" value="Zeta_carotene_desat/Oxidored"/>
</dbReference>
<keyword evidence="1" id="KW-1133">Transmembrane helix</keyword>
<dbReference type="SUPFAM" id="SSF51905">
    <property type="entry name" value="FAD/NAD(P)-binding domain"/>
    <property type="match status" value="1"/>
</dbReference>
<dbReference type="Proteomes" id="UP000268162">
    <property type="component" value="Unassembled WGS sequence"/>
</dbReference>
<evidence type="ECO:0000313" key="4">
    <source>
        <dbReference type="Proteomes" id="UP000268162"/>
    </source>
</evidence>
<dbReference type="InterPro" id="IPR002937">
    <property type="entry name" value="Amino_oxidase"/>
</dbReference>
<organism evidence="3 4">
    <name type="scientific">Dimargaris cristalligena</name>
    <dbReference type="NCBI Taxonomy" id="215637"/>
    <lineage>
        <taxon>Eukaryota</taxon>
        <taxon>Fungi</taxon>
        <taxon>Fungi incertae sedis</taxon>
        <taxon>Zoopagomycota</taxon>
        <taxon>Kickxellomycotina</taxon>
        <taxon>Dimargaritomycetes</taxon>
        <taxon>Dimargaritales</taxon>
        <taxon>Dimargaritaceae</taxon>
        <taxon>Dimargaris</taxon>
    </lineage>
</organism>
<feature type="domain" description="Amine oxidase" evidence="2">
    <location>
        <begin position="29"/>
        <end position="308"/>
    </location>
</feature>
<keyword evidence="1" id="KW-0472">Membrane</keyword>
<dbReference type="GO" id="GO:0016491">
    <property type="term" value="F:oxidoreductase activity"/>
    <property type="evidence" value="ECO:0007669"/>
    <property type="project" value="InterPro"/>
</dbReference>
<dbReference type="InterPro" id="IPR036188">
    <property type="entry name" value="FAD/NAD-bd_sf"/>
</dbReference>
<reference evidence="4" key="1">
    <citation type="journal article" date="2018" name="Nat. Microbiol.">
        <title>Leveraging single-cell genomics to expand the fungal tree of life.</title>
        <authorList>
            <person name="Ahrendt S.R."/>
            <person name="Quandt C.A."/>
            <person name="Ciobanu D."/>
            <person name="Clum A."/>
            <person name="Salamov A."/>
            <person name="Andreopoulos B."/>
            <person name="Cheng J.F."/>
            <person name="Woyke T."/>
            <person name="Pelin A."/>
            <person name="Henrissat B."/>
            <person name="Reynolds N.K."/>
            <person name="Benny G.L."/>
            <person name="Smith M.E."/>
            <person name="James T.Y."/>
            <person name="Grigoriev I.V."/>
        </authorList>
    </citation>
    <scope>NUCLEOTIDE SEQUENCE [LARGE SCALE GENOMIC DNA]</scope>
    <source>
        <strain evidence="4">RSA 468</strain>
    </source>
</reference>
<dbReference type="AlphaFoldDB" id="A0A4P9ZZ94"/>
<keyword evidence="1" id="KW-0812">Transmembrane</keyword>
<evidence type="ECO:0000256" key="1">
    <source>
        <dbReference type="SAM" id="Phobius"/>
    </source>
</evidence>
<gene>
    <name evidence="3" type="ORF">BJ085DRAFT_18210</name>
</gene>
<accession>A0A4P9ZZ94</accession>
<dbReference type="Pfam" id="PF01593">
    <property type="entry name" value="Amino_oxidase"/>
    <property type="match status" value="1"/>
</dbReference>
<protein>
    <recommendedName>
        <fullName evidence="2">Amine oxidase domain-containing protein</fullName>
    </recommendedName>
</protein>
<dbReference type="Gene3D" id="3.50.50.60">
    <property type="entry name" value="FAD/NAD(P)-binding domain"/>
    <property type="match status" value="1"/>
</dbReference>
<sequence length="529" mass="58770">MDTSDAATSHDGTTWSLTGKRIAVIGSGVSGLGAAWLLANHSPHRVTLYEKGDYIGGHTHTVPFQRPPSLSAPANAPVGTIPVDTGFITYNKVNYPNLVQLFEYLGVATEDSCMSFGVSRDQGQFEWSSDGLSSIFVQLSNLWNPGHWRMIYDMVRFTFLGTELLHLPADHPDRTQLSIGSYLDRNGYSPEFRNNYLIPMTAAIWTTPMDRCSLEFPASTLIQFLYNHCLLRITGFLQWRTVTGGSQSYVKRIVETLPDVRVNCPVTGVRRFTNDSGASTVAVTDGHGNTESYDYVVFATHADQALAILGTEATGEERELLAPFRFTANRAVLHTDLRLMPIRRGAWSSWNYLVRSPELSADSKTESPYHDQSLLPQVSLTYCMNKTQNIPEDRYGPVLVTLNPLWEPDPALTLGSWNYEHPEFTPEMVAAQRRLPSHIFFCGAWTHYGFHEDGLTSGLEMAKALGAVCPFDITDASQKCQAPPPTTAMARSVFAMTDWIIQHCSLMGVFLTLFSCIALWANLGTIPTY</sequence>
<dbReference type="PRINTS" id="PR00419">
    <property type="entry name" value="ADXRDTASE"/>
</dbReference>
<name>A0A4P9ZZ94_9FUNG</name>
<evidence type="ECO:0000259" key="2">
    <source>
        <dbReference type="Pfam" id="PF01593"/>
    </source>
</evidence>
<keyword evidence="4" id="KW-1185">Reference proteome</keyword>
<evidence type="ECO:0000313" key="3">
    <source>
        <dbReference type="EMBL" id="RKP39075.1"/>
    </source>
</evidence>
<proteinExistence type="predicted"/>
<dbReference type="PANTHER" id="PTHR42923:SF17">
    <property type="entry name" value="AMINE OXIDASE DOMAIN-CONTAINING PROTEIN"/>
    <property type="match status" value="1"/>
</dbReference>
<dbReference type="EMBL" id="ML002300">
    <property type="protein sequence ID" value="RKP39075.1"/>
    <property type="molecule type" value="Genomic_DNA"/>
</dbReference>